<dbReference type="EnsemblPlants" id="AUR62034707-RA">
    <property type="protein sequence ID" value="AUR62034707-RA:cds"/>
    <property type="gene ID" value="AUR62034707"/>
</dbReference>
<evidence type="ECO:0000256" key="2">
    <source>
        <dbReference type="ARBA" id="ARBA00022737"/>
    </source>
</evidence>
<feature type="domain" description="SMP" evidence="4">
    <location>
        <begin position="23"/>
        <end position="78"/>
    </location>
</feature>
<keyword evidence="6" id="KW-1185">Reference proteome</keyword>
<evidence type="ECO:0000256" key="1">
    <source>
        <dbReference type="ARBA" id="ARBA00010733"/>
    </source>
</evidence>
<dbReference type="OMA" id="MMNIAEP"/>
<feature type="domain" description="SMP" evidence="4">
    <location>
        <begin position="145"/>
        <end position="202"/>
    </location>
</feature>
<dbReference type="KEGG" id="cqi:110684774"/>
<proteinExistence type="inferred from homology"/>
<dbReference type="PANTHER" id="PTHR31174:SF7">
    <property type="entry name" value="LATE EMBRYOGENESIS ABUNDANT PROTEIN 31-RELATED"/>
    <property type="match status" value="1"/>
</dbReference>
<evidence type="ECO:0000313" key="6">
    <source>
        <dbReference type="Proteomes" id="UP000596660"/>
    </source>
</evidence>
<evidence type="ECO:0000313" key="5">
    <source>
        <dbReference type="EnsemblPlants" id="AUR62034707-RA:cds"/>
    </source>
</evidence>
<dbReference type="OrthoDB" id="2014755at2759"/>
<accession>A0A803MT06</accession>
<dbReference type="AlphaFoldDB" id="A0A803MT06"/>
<dbReference type="RefSeq" id="XP_021716898.1">
    <property type="nucleotide sequence ID" value="XM_021861206.1"/>
</dbReference>
<organism evidence="5 6">
    <name type="scientific">Chenopodium quinoa</name>
    <name type="common">Quinoa</name>
    <dbReference type="NCBI Taxonomy" id="63459"/>
    <lineage>
        <taxon>Eukaryota</taxon>
        <taxon>Viridiplantae</taxon>
        <taxon>Streptophyta</taxon>
        <taxon>Embryophyta</taxon>
        <taxon>Tracheophyta</taxon>
        <taxon>Spermatophyta</taxon>
        <taxon>Magnoliopsida</taxon>
        <taxon>eudicotyledons</taxon>
        <taxon>Gunneridae</taxon>
        <taxon>Pentapetalae</taxon>
        <taxon>Caryophyllales</taxon>
        <taxon>Chenopodiaceae</taxon>
        <taxon>Chenopodioideae</taxon>
        <taxon>Atripliceae</taxon>
        <taxon>Chenopodium</taxon>
    </lineage>
</organism>
<dbReference type="InterPro" id="IPR007011">
    <property type="entry name" value="LEA_SMP_dom"/>
</dbReference>
<gene>
    <name evidence="5" type="primary">LOC110684774</name>
</gene>
<dbReference type="Pfam" id="PF04927">
    <property type="entry name" value="SMP"/>
    <property type="match status" value="3"/>
</dbReference>
<sequence length="271" mass="27662">MSQKQPQRDQEEQQQQGQDVKPVRYGDVFPVAGELASKPIAPRDAAMMQTAENAVFGQTQKGGPAATMQSAATVNERAGVVSHAAASDLAAQQGVTVTETSVPGAVVITESIGGQVVGQTIQSRPLVQGEQGSLIQGWNSATVKVTIGEALEAVALTAGDKPVEQSDASAIQAAEVRATGNNVVVPGGVASAAQAAASMNAQTIRDEEKVKLGDVLTNATMKLPADKEATRHDAEGVVSAELRNNPNVATRPGGVAASVAAAARLNEGNNP</sequence>
<evidence type="ECO:0000259" key="4">
    <source>
        <dbReference type="Pfam" id="PF04927"/>
    </source>
</evidence>
<reference evidence="5" key="1">
    <citation type="journal article" date="2017" name="Nature">
        <title>The genome of Chenopodium quinoa.</title>
        <authorList>
            <person name="Jarvis D.E."/>
            <person name="Ho Y.S."/>
            <person name="Lightfoot D.J."/>
            <person name="Schmoeckel S.M."/>
            <person name="Li B."/>
            <person name="Borm T.J.A."/>
            <person name="Ohyanagi H."/>
            <person name="Mineta K."/>
            <person name="Michell C.T."/>
            <person name="Saber N."/>
            <person name="Kharbatia N.M."/>
            <person name="Rupper R.R."/>
            <person name="Sharp A.R."/>
            <person name="Dally N."/>
            <person name="Boughton B.A."/>
            <person name="Woo Y.H."/>
            <person name="Gao G."/>
            <person name="Schijlen E.G.W.M."/>
            <person name="Guo X."/>
            <person name="Momin A.A."/>
            <person name="Negrao S."/>
            <person name="Al-Babili S."/>
            <person name="Gehring C."/>
            <person name="Roessner U."/>
            <person name="Jung C."/>
            <person name="Murphy K."/>
            <person name="Arold S.T."/>
            <person name="Gojobori T."/>
            <person name="van der Linden C.G."/>
            <person name="van Loo E.N."/>
            <person name="Jellen E.N."/>
            <person name="Maughan P.J."/>
            <person name="Tester M."/>
        </authorList>
    </citation>
    <scope>NUCLEOTIDE SEQUENCE [LARGE SCALE GENOMIC DNA]</scope>
    <source>
        <strain evidence="5">cv. PI 614886</strain>
    </source>
</reference>
<dbReference type="InterPro" id="IPR042971">
    <property type="entry name" value="LEA_SMP"/>
</dbReference>
<name>A0A803MT06_CHEQI</name>
<evidence type="ECO:0000256" key="3">
    <source>
        <dbReference type="SAM" id="MobiDB-lite"/>
    </source>
</evidence>
<reference evidence="5" key="2">
    <citation type="submission" date="2021-03" db="UniProtKB">
        <authorList>
            <consortium name="EnsemblPlants"/>
        </authorList>
    </citation>
    <scope>IDENTIFICATION</scope>
</reference>
<dbReference type="PANTHER" id="PTHR31174">
    <property type="entry name" value="SEED MATURATION FAMILY PROTEIN"/>
    <property type="match status" value="1"/>
</dbReference>
<protein>
    <recommendedName>
        <fullName evidence="4">SMP domain-containing protein</fullName>
    </recommendedName>
</protein>
<keyword evidence="2" id="KW-0677">Repeat</keyword>
<feature type="domain" description="SMP" evidence="4">
    <location>
        <begin position="210"/>
        <end position="267"/>
    </location>
</feature>
<comment type="similarity">
    <text evidence="1">Belongs to the LEA type SMP family.</text>
</comment>
<feature type="region of interest" description="Disordered" evidence="3">
    <location>
        <begin position="1"/>
        <end position="24"/>
    </location>
</feature>
<feature type="compositionally biased region" description="Basic and acidic residues" evidence="3">
    <location>
        <begin position="1"/>
        <end position="11"/>
    </location>
</feature>
<dbReference type="Gramene" id="AUR62034707-RA">
    <property type="protein sequence ID" value="AUR62034707-RA:cds"/>
    <property type="gene ID" value="AUR62034707"/>
</dbReference>
<dbReference type="GeneID" id="110684774"/>
<dbReference type="Proteomes" id="UP000596660">
    <property type="component" value="Unplaced"/>
</dbReference>